<evidence type="ECO:0000313" key="5">
    <source>
        <dbReference type="Proteomes" id="UP000462621"/>
    </source>
</evidence>
<evidence type="ECO:0000313" key="4">
    <source>
        <dbReference type="EMBL" id="MZI94679.1"/>
    </source>
</evidence>
<dbReference type="AlphaFoldDB" id="A0A7X4LMI7"/>
<dbReference type="Pfam" id="PF01551">
    <property type="entry name" value="Peptidase_M23"/>
    <property type="match status" value="1"/>
</dbReference>
<dbReference type="FunFam" id="2.70.70.10:FF:000003">
    <property type="entry name" value="Murein hydrolase activator EnvC"/>
    <property type="match status" value="1"/>
</dbReference>
<keyword evidence="2" id="KW-0732">Signal</keyword>
<dbReference type="PANTHER" id="PTHR21666:SF270">
    <property type="entry name" value="MUREIN HYDROLASE ACTIVATOR ENVC"/>
    <property type="match status" value="1"/>
</dbReference>
<reference evidence="4 5" key="1">
    <citation type="submission" date="2019-10" db="EMBL/GenBank/DDBJ databases">
        <title>Vibrio sp. nov. isolated from a shrimp pond.</title>
        <authorList>
            <person name="Gomez-Gil B."/>
            <person name="Enciso-Ibarra J."/>
            <person name="Enciso-Ibarra K."/>
            <person name="Bolan-Mejia C."/>
        </authorList>
    </citation>
    <scope>NUCLEOTIDE SEQUENCE [LARGE SCALE GENOMIC DNA]</scope>
    <source>
        <strain evidence="4 5">CAIM 722</strain>
    </source>
</reference>
<protein>
    <submittedName>
        <fullName evidence="4">Peptidoglycan DD-metalloendopeptidase family protein</fullName>
    </submittedName>
</protein>
<keyword evidence="5" id="KW-1185">Reference proteome</keyword>
<dbReference type="CDD" id="cd12797">
    <property type="entry name" value="M23_peptidase"/>
    <property type="match status" value="1"/>
</dbReference>
<feature type="signal peptide" evidence="2">
    <location>
        <begin position="1"/>
        <end position="35"/>
    </location>
</feature>
<dbReference type="Gene3D" id="2.70.70.10">
    <property type="entry name" value="Glucose Permease (Domain IIA)"/>
    <property type="match status" value="1"/>
</dbReference>
<dbReference type="GO" id="GO:0004222">
    <property type="term" value="F:metalloendopeptidase activity"/>
    <property type="evidence" value="ECO:0007669"/>
    <property type="project" value="TreeGrafter"/>
</dbReference>
<dbReference type="InterPro" id="IPR050570">
    <property type="entry name" value="Cell_wall_metabolism_enzyme"/>
</dbReference>
<keyword evidence="1" id="KW-0175">Coiled coil</keyword>
<feature type="coiled-coil region" evidence="1">
    <location>
        <begin position="162"/>
        <end position="192"/>
    </location>
</feature>
<dbReference type="InterPro" id="IPR011055">
    <property type="entry name" value="Dup_hybrid_motif"/>
</dbReference>
<dbReference type="PANTHER" id="PTHR21666">
    <property type="entry name" value="PEPTIDASE-RELATED"/>
    <property type="match status" value="1"/>
</dbReference>
<feature type="chain" id="PRO_5031050911" evidence="2">
    <location>
        <begin position="36"/>
        <end position="381"/>
    </location>
</feature>
<evidence type="ECO:0000256" key="1">
    <source>
        <dbReference type="SAM" id="Coils"/>
    </source>
</evidence>
<dbReference type="EMBL" id="WEKT01000034">
    <property type="protein sequence ID" value="MZI94679.1"/>
    <property type="molecule type" value="Genomic_DNA"/>
</dbReference>
<gene>
    <name evidence="4" type="ORF">F9817_15950</name>
</gene>
<feature type="coiled-coil region" evidence="1">
    <location>
        <begin position="48"/>
        <end position="124"/>
    </location>
</feature>
<comment type="caution">
    <text evidence="4">The sequence shown here is derived from an EMBL/GenBank/DDBJ whole genome shotgun (WGS) entry which is preliminary data.</text>
</comment>
<dbReference type="SUPFAM" id="SSF51261">
    <property type="entry name" value="Duplicated hybrid motif"/>
    <property type="match status" value="1"/>
</dbReference>
<dbReference type="InterPro" id="IPR016047">
    <property type="entry name" value="M23ase_b-sheet_dom"/>
</dbReference>
<accession>A0A7X4LMI7</accession>
<feature type="domain" description="M23ase beta-sheet core" evidence="3">
    <location>
        <begin position="282"/>
        <end position="375"/>
    </location>
</feature>
<evidence type="ECO:0000259" key="3">
    <source>
        <dbReference type="Pfam" id="PF01551"/>
    </source>
</evidence>
<evidence type="ECO:0000256" key="2">
    <source>
        <dbReference type="SAM" id="SignalP"/>
    </source>
</evidence>
<dbReference type="Proteomes" id="UP000462621">
    <property type="component" value="Unassembled WGS sequence"/>
</dbReference>
<name>A0A7X4LMI7_9VIBR</name>
<sequence length="381" mass="43578">MFKMLLSPCAPQLNRKHLVSFLLSFCVLTPSLSFAASQQELTGVTNEIQRQKLSLSKQQKMLDELQNELKHQELDIAAQKKQIQETEQQQAKANRNISNLSKKILQLEKQRKEQTELLTKLMKTYYITKRATASGNLLNTGIEEDRISQYYQHLAKARTDAIKKLEGTHQELNNTEHQLKRERDQITTLLKQQNAKYKRLAQAQDKRRHTLGKIKHNISGDKVYLAELQRNETRLKAEIAKAAKRSSVPMDGLSRERHKLPWPVTGSLLHRYGEHQSGQINWKGIVIKAKYGERVKAVYPGTIVFSDYLRGYGLMVLIDHGKGDMTLYGFNQTLTKKEGDKVSAGETIALAGDTGGQTQPSVYFEIRRNSQAQNPLNWLKR</sequence>
<proteinExistence type="predicted"/>
<organism evidence="4 5">
    <name type="scientific">Vibrio eleionomae</name>
    <dbReference type="NCBI Taxonomy" id="2653505"/>
    <lineage>
        <taxon>Bacteria</taxon>
        <taxon>Pseudomonadati</taxon>
        <taxon>Pseudomonadota</taxon>
        <taxon>Gammaproteobacteria</taxon>
        <taxon>Vibrionales</taxon>
        <taxon>Vibrionaceae</taxon>
        <taxon>Vibrio</taxon>
    </lineage>
</organism>
<dbReference type="Gene3D" id="6.10.250.3150">
    <property type="match status" value="1"/>
</dbReference>